<gene>
    <name evidence="2" type="ORF">QTH91_14560</name>
</gene>
<name>A0ABT7NCM9_9BURK</name>
<dbReference type="EMBL" id="JASZYV010000003">
    <property type="protein sequence ID" value="MDM0045709.1"/>
    <property type="molecule type" value="Genomic_DNA"/>
</dbReference>
<dbReference type="CDD" id="cd07302">
    <property type="entry name" value="CHD"/>
    <property type="match status" value="1"/>
</dbReference>
<evidence type="ECO:0000313" key="3">
    <source>
        <dbReference type="Proteomes" id="UP001174908"/>
    </source>
</evidence>
<evidence type="ECO:0000259" key="1">
    <source>
        <dbReference type="PROSITE" id="PS50125"/>
    </source>
</evidence>
<protein>
    <submittedName>
        <fullName evidence="2">Adenylate/guanylate cyclase domain-containing protein</fullName>
    </submittedName>
</protein>
<dbReference type="RefSeq" id="WP_286660824.1">
    <property type="nucleotide sequence ID" value="NZ_JASZYV010000003.1"/>
</dbReference>
<keyword evidence="3" id="KW-1185">Reference proteome</keyword>
<proteinExistence type="predicted"/>
<organism evidence="2 3">
    <name type="scientific">Variovorax dokdonensis</name>
    <dbReference type="NCBI Taxonomy" id="344883"/>
    <lineage>
        <taxon>Bacteria</taxon>
        <taxon>Pseudomonadati</taxon>
        <taxon>Pseudomonadota</taxon>
        <taxon>Betaproteobacteria</taxon>
        <taxon>Burkholderiales</taxon>
        <taxon>Comamonadaceae</taxon>
        <taxon>Variovorax</taxon>
    </lineage>
</organism>
<sequence>MDDPRDSPAQEALLQTRSAVVLVIDLVESVRAMEADELGVVQRWQAFCAEVNQYILPPLQGRIVKSLGDGLMVEFQLAQNAVRAASAMHEWMAIKCTPMVDGTRLGLRAGIHVAMVFDGVNDIYGIGVNLAARVATLAAPGETIATTQVRDLLDDTLDAEIEDLGDCHLKHVQQAVRAYRLGPGRHPESLPQTSSYGAAMLASVAVIPFSNLNPTREFWGIGDLLADGVINALSLSPTLRVVSRLSSACFSGRGATATEIGARLDVRYIVSGNYGIHGKEVFVGAELSDAATGTILWSGRARGHWRALLEPECELVQGLAESIHQSLLQTAALQATHRPLPSLSSYELFLGAIAMMHRAHFDDFERSRYLLESLSERHRRVAAPQAWLGKWYVLRNIQGASTDGSRSAGLALEHTHRALDLEPSSALALAIEGFVYCHLKKDVETADARLREACAVNPNEGLAWLFFAVVSAFQGRSNDALDAGRRALALSPIDPLRYYYESLMGSCEFGAGNPAAAVRWCEVARRRNRRHLSTLRILIAGYAETGEEAQARAIAQEIRRLRPDFTVAVYEAQSVAALFPFGRRIARAMRMAGIP</sequence>
<dbReference type="Proteomes" id="UP001174908">
    <property type="component" value="Unassembled WGS sequence"/>
</dbReference>
<reference evidence="2" key="1">
    <citation type="submission" date="2023-06" db="EMBL/GenBank/DDBJ databases">
        <authorList>
            <person name="Jiang Y."/>
            <person name="Liu Q."/>
        </authorList>
    </citation>
    <scope>NUCLEOTIDE SEQUENCE</scope>
    <source>
        <strain evidence="2">CGMCC 1.12089</strain>
    </source>
</reference>
<accession>A0ABT7NCM9</accession>
<dbReference type="Pfam" id="PF00211">
    <property type="entry name" value="Guanylate_cyc"/>
    <property type="match status" value="1"/>
</dbReference>
<dbReference type="InterPro" id="IPR001054">
    <property type="entry name" value="A/G_cyclase"/>
</dbReference>
<dbReference type="InterPro" id="IPR011990">
    <property type="entry name" value="TPR-like_helical_dom_sf"/>
</dbReference>
<evidence type="ECO:0000313" key="2">
    <source>
        <dbReference type="EMBL" id="MDM0045709.1"/>
    </source>
</evidence>
<dbReference type="SUPFAM" id="SSF48452">
    <property type="entry name" value="TPR-like"/>
    <property type="match status" value="1"/>
</dbReference>
<dbReference type="PROSITE" id="PS50125">
    <property type="entry name" value="GUANYLATE_CYCLASE_2"/>
    <property type="match status" value="1"/>
</dbReference>
<dbReference type="Gene3D" id="3.30.70.1230">
    <property type="entry name" value="Nucleotide cyclase"/>
    <property type="match status" value="1"/>
</dbReference>
<comment type="caution">
    <text evidence="2">The sequence shown here is derived from an EMBL/GenBank/DDBJ whole genome shotgun (WGS) entry which is preliminary data.</text>
</comment>
<dbReference type="InterPro" id="IPR029787">
    <property type="entry name" value="Nucleotide_cyclase"/>
</dbReference>
<feature type="domain" description="Guanylate cyclase" evidence="1">
    <location>
        <begin position="20"/>
        <end position="135"/>
    </location>
</feature>
<dbReference type="SUPFAM" id="SSF55073">
    <property type="entry name" value="Nucleotide cyclase"/>
    <property type="match status" value="1"/>
</dbReference>
<dbReference type="Gene3D" id="1.25.40.10">
    <property type="entry name" value="Tetratricopeptide repeat domain"/>
    <property type="match status" value="1"/>
</dbReference>